<protein>
    <submittedName>
        <fullName evidence="1">Uncharacterized protein</fullName>
    </submittedName>
</protein>
<dbReference type="EMBL" id="BARS01014211">
    <property type="protein sequence ID" value="GAF91135.1"/>
    <property type="molecule type" value="Genomic_DNA"/>
</dbReference>
<accession>X0URM8</accession>
<evidence type="ECO:0000313" key="1">
    <source>
        <dbReference type="EMBL" id="GAF91135.1"/>
    </source>
</evidence>
<feature type="non-terminal residue" evidence="1">
    <location>
        <position position="87"/>
    </location>
</feature>
<proteinExistence type="predicted"/>
<gene>
    <name evidence="1" type="ORF">S01H1_24132</name>
</gene>
<reference evidence="1" key="1">
    <citation type="journal article" date="2014" name="Front. Microbiol.">
        <title>High frequency of phylogenetically diverse reductive dehalogenase-homologous genes in deep subseafloor sedimentary metagenomes.</title>
        <authorList>
            <person name="Kawai M."/>
            <person name="Futagami T."/>
            <person name="Toyoda A."/>
            <person name="Takaki Y."/>
            <person name="Nishi S."/>
            <person name="Hori S."/>
            <person name="Arai W."/>
            <person name="Tsubouchi T."/>
            <person name="Morono Y."/>
            <person name="Uchiyama I."/>
            <person name="Ito T."/>
            <person name="Fujiyama A."/>
            <person name="Inagaki F."/>
            <person name="Takami H."/>
        </authorList>
    </citation>
    <scope>NUCLEOTIDE SEQUENCE</scope>
    <source>
        <strain evidence="1">Expedition CK06-06</strain>
    </source>
</reference>
<organism evidence="1">
    <name type="scientific">marine sediment metagenome</name>
    <dbReference type="NCBI Taxonomy" id="412755"/>
    <lineage>
        <taxon>unclassified sequences</taxon>
        <taxon>metagenomes</taxon>
        <taxon>ecological metagenomes</taxon>
    </lineage>
</organism>
<dbReference type="AlphaFoldDB" id="X0URM8"/>
<comment type="caution">
    <text evidence="1">The sequence shown here is derived from an EMBL/GenBank/DDBJ whole genome shotgun (WGS) entry which is preliminary data.</text>
</comment>
<sequence>PPVWRLYEDETAIPILNGTMAILDNANTTGFYTELVACTLANGFEHGKTYTIYIEATVDGDTGGICYGFRTMTELPTIGPIEFTYTL</sequence>
<feature type="non-terminal residue" evidence="1">
    <location>
        <position position="1"/>
    </location>
</feature>
<name>X0URM8_9ZZZZ</name>